<dbReference type="AlphaFoldDB" id="A0A345P745"/>
<keyword evidence="5" id="KW-1185">Reference proteome</keyword>
<dbReference type="Proteomes" id="UP000253940">
    <property type="component" value="Chromosome"/>
</dbReference>
<dbReference type="InterPro" id="IPR011330">
    <property type="entry name" value="Glyco_hydro/deAcase_b/a-brl"/>
</dbReference>
<keyword evidence="2" id="KW-0732">Signal</keyword>
<evidence type="ECO:0000313" key="5">
    <source>
        <dbReference type="Proteomes" id="UP000253940"/>
    </source>
</evidence>
<dbReference type="SUPFAM" id="SSF88713">
    <property type="entry name" value="Glycoside hydrolase/deacetylase"/>
    <property type="match status" value="1"/>
</dbReference>
<dbReference type="InterPro" id="IPR002509">
    <property type="entry name" value="NODB_dom"/>
</dbReference>
<protein>
    <submittedName>
        <fullName evidence="4">Polysaccharide deacetylase family protein</fullName>
    </submittedName>
</protein>
<name>A0A345P745_9GAMM</name>
<dbReference type="PROSITE" id="PS51677">
    <property type="entry name" value="NODB"/>
    <property type="match status" value="1"/>
</dbReference>
<evidence type="ECO:0000313" key="4">
    <source>
        <dbReference type="EMBL" id="AXI03104.1"/>
    </source>
</evidence>
<comment type="subcellular location">
    <subcellularLocation>
        <location evidence="1">Secreted</location>
    </subcellularLocation>
</comment>
<dbReference type="Gene3D" id="3.20.20.370">
    <property type="entry name" value="Glycoside hydrolase/deacetylase"/>
    <property type="match status" value="1"/>
</dbReference>
<dbReference type="PANTHER" id="PTHR34216">
    <property type="match status" value="1"/>
</dbReference>
<dbReference type="GO" id="GO:0005576">
    <property type="term" value="C:extracellular region"/>
    <property type="evidence" value="ECO:0007669"/>
    <property type="project" value="UniProtKB-SubCell"/>
</dbReference>
<dbReference type="CDD" id="cd10918">
    <property type="entry name" value="CE4_NodB_like_5s_6s"/>
    <property type="match status" value="1"/>
</dbReference>
<dbReference type="PANTHER" id="PTHR34216:SF3">
    <property type="entry name" value="POLY-BETA-1,6-N-ACETYL-D-GLUCOSAMINE N-DEACETYLASE"/>
    <property type="match status" value="1"/>
</dbReference>
<feature type="domain" description="NodB homology" evidence="3">
    <location>
        <begin position="91"/>
        <end position="254"/>
    </location>
</feature>
<dbReference type="Pfam" id="PF01522">
    <property type="entry name" value="Polysacc_deac_1"/>
    <property type="match status" value="1"/>
</dbReference>
<dbReference type="GO" id="GO:0005975">
    <property type="term" value="P:carbohydrate metabolic process"/>
    <property type="evidence" value="ECO:0007669"/>
    <property type="project" value="InterPro"/>
</dbReference>
<gene>
    <name evidence="4" type="ORF">HYN46_09775</name>
</gene>
<dbReference type="OrthoDB" id="9814639at2"/>
<dbReference type="KEGG" id="mbah:HYN46_09775"/>
<evidence type="ECO:0000256" key="2">
    <source>
        <dbReference type="ARBA" id="ARBA00022729"/>
    </source>
</evidence>
<organism evidence="4 5">
    <name type="scientific">Aquirhabdus parva</name>
    <dbReference type="NCBI Taxonomy" id="2283318"/>
    <lineage>
        <taxon>Bacteria</taxon>
        <taxon>Pseudomonadati</taxon>
        <taxon>Pseudomonadota</taxon>
        <taxon>Gammaproteobacteria</taxon>
        <taxon>Moraxellales</taxon>
        <taxon>Moraxellaceae</taxon>
        <taxon>Aquirhabdus</taxon>
    </lineage>
</organism>
<dbReference type="GO" id="GO:0016810">
    <property type="term" value="F:hydrolase activity, acting on carbon-nitrogen (but not peptide) bonds"/>
    <property type="evidence" value="ECO:0007669"/>
    <property type="project" value="InterPro"/>
</dbReference>
<dbReference type="InterPro" id="IPR051398">
    <property type="entry name" value="Polysacch_Deacetylase"/>
</dbReference>
<dbReference type="EMBL" id="CP031222">
    <property type="protein sequence ID" value="AXI03104.1"/>
    <property type="molecule type" value="Genomic_DNA"/>
</dbReference>
<proteinExistence type="predicted"/>
<reference evidence="4 5" key="1">
    <citation type="submission" date="2018-07" db="EMBL/GenBank/DDBJ databases">
        <title>Genome sequencing of Moraxellaceae gen. HYN0046.</title>
        <authorList>
            <person name="Kim M."/>
            <person name="Yi H."/>
        </authorList>
    </citation>
    <scope>NUCLEOTIDE SEQUENCE [LARGE SCALE GENOMIC DNA]</scope>
    <source>
        <strain evidence="4 5">HYN0046</strain>
    </source>
</reference>
<dbReference type="RefSeq" id="WP_114899214.1">
    <property type="nucleotide sequence ID" value="NZ_CP031222.1"/>
</dbReference>
<evidence type="ECO:0000256" key="1">
    <source>
        <dbReference type="ARBA" id="ARBA00004613"/>
    </source>
</evidence>
<accession>A0A345P745</accession>
<evidence type="ECO:0000259" key="3">
    <source>
        <dbReference type="PROSITE" id="PS51677"/>
    </source>
</evidence>
<sequence length="254" mass="28635">MLMLFYILLGVLIAALVLFALGRHTFWLPIRDRRLPRLVMLHQVTPHAPASGMNMPPQQFERLLQLLQRQHREFVTVSELAASPETVNKASQVALTFDDGFADNYEYAYPLLKKYNAKATIYLAPDISGIAKLSAAQIQEMANSGLIEFGAHSVHHVNLTTLDDAEALQEIQHSRELVQQLVGSCQSFAYPFGRFNEKHEAMVKSLGFTSAVSTRKKIEPLSTENIYRLPRVSTHGEMSALQMRIALARGRYRL</sequence>